<keyword evidence="1" id="KW-0808">Transferase</keyword>
<protein>
    <submittedName>
        <fullName evidence="1">CoA transferase</fullName>
    </submittedName>
</protein>
<evidence type="ECO:0000313" key="1">
    <source>
        <dbReference type="EMBL" id="BAX94891.1"/>
    </source>
</evidence>
<dbReference type="EMBL" id="AP018164">
    <property type="protein sequence ID" value="BAX94891.1"/>
    <property type="molecule type" value="Genomic_DNA"/>
</dbReference>
<dbReference type="Proteomes" id="UP000217736">
    <property type="component" value="Chromosome"/>
</dbReference>
<dbReference type="GO" id="GO:0016740">
    <property type="term" value="F:transferase activity"/>
    <property type="evidence" value="ECO:0007669"/>
    <property type="project" value="UniProtKB-KW"/>
</dbReference>
<name>A0A1Z4EPL9_9MYCO</name>
<accession>A0A1Z4EPL9</accession>
<reference evidence="2" key="1">
    <citation type="submission" date="2017-06" db="EMBL/GenBank/DDBJ databases">
        <title>Complete Genome Sequence of Mycobacterium shigaense.</title>
        <authorList>
            <person name="Fukano H."/>
            <person name="Yoshida M."/>
            <person name="Kazumi Y."/>
            <person name="Ogura Y."/>
            <person name="Mitarai S."/>
            <person name="Hayashi T."/>
            <person name="Hoshino Y."/>
        </authorList>
    </citation>
    <scope>NUCLEOTIDE SEQUENCE [LARGE SCALE GENOMIC DNA]</scope>
    <source>
        <strain evidence="2">UN-152</strain>
    </source>
</reference>
<sequence length="42" mass="4716">MLDQADIPAPRNNFRAVDGKWLAMSDSSLALVLHAYRAICRE</sequence>
<gene>
    <name evidence="1" type="ORF">MSG_04781</name>
</gene>
<dbReference type="KEGG" id="mshg:MSG_04781"/>
<keyword evidence="2" id="KW-1185">Reference proteome</keyword>
<dbReference type="RefSeq" id="WP_258173948.1">
    <property type="nucleotide sequence ID" value="NZ_AP018164.1"/>
</dbReference>
<evidence type="ECO:0000313" key="2">
    <source>
        <dbReference type="Proteomes" id="UP000217736"/>
    </source>
</evidence>
<dbReference type="AlphaFoldDB" id="A0A1Z4EPL9"/>
<proteinExistence type="predicted"/>
<organism evidence="1 2">
    <name type="scientific">Mycobacterium shigaense</name>
    <dbReference type="NCBI Taxonomy" id="722731"/>
    <lineage>
        <taxon>Bacteria</taxon>
        <taxon>Bacillati</taxon>
        <taxon>Actinomycetota</taxon>
        <taxon>Actinomycetes</taxon>
        <taxon>Mycobacteriales</taxon>
        <taxon>Mycobacteriaceae</taxon>
        <taxon>Mycobacterium</taxon>
        <taxon>Mycobacterium simiae complex</taxon>
    </lineage>
</organism>